<dbReference type="Proteomes" id="UP000190027">
    <property type="component" value="Unassembled WGS sequence"/>
</dbReference>
<protein>
    <submittedName>
        <fullName evidence="1">Uncharacterized protein</fullName>
    </submittedName>
</protein>
<dbReference type="AlphaFoldDB" id="A0A1T4WBC0"/>
<evidence type="ECO:0000313" key="1">
    <source>
        <dbReference type="EMBL" id="SKA74001.1"/>
    </source>
</evidence>
<reference evidence="1 2" key="1">
    <citation type="submission" date="2017-02" db="EMBL/GenBank/DDBJ databases">
        <authorList>
            <person name="Peterson S.W."/>
        </authorList>
    </citation>
    <scope>NUCLEOTIDE SEQUENCE [LARGE SCALE GENOMIC DNA]</scope>
    <source>
        <strain evidence="1 2">DSM 16080</strain>
    </source>
</reference>
<name>A0A1T4WBC0_9BACT</name>
<dbReference type="OrthoDB" id="5452664at2"/>
<dbReference type="RefSeq" id="WP_078716150.1">
    <property type="nucleotide sequence ID" value="NZ_FUYC01000002.1"/>
</dbReference>
<proteinExistence type="predicted"/>
<gene>
    <name evidence="1" type="ORF">SAMN02745704_00571</name>
</gene>
<evidence type="ECO:0000313" key="2">
    <source>
        <dbReference type="Proteomes" id="UP000190027"/>
    </source>
</evidence>
<sequence>MPDVQTIREHLFGVIMERVDRDADRRKEALTEYLLVTGMAADGAAEQVAELVPPVLPDLYAKWVNMFLDRLFETVPLEQIELIADGSEENNAAASLAYLMFLESERMEKQVAEDLAAHGLTGAGQQGTGENDEKKAAGALSEQFIRERMNSIAQDLHKERQAKAEAYKKNKTC</sequence>
<accession>A0A1T4WBC0</accession>
<keyword evidence="2" id="KW-1185">Reference proteome</keyword>
<organism evidence="1 2">
    <name type="scientific">Paucidesulfovibrio gracilis DSM 16080</name>
    <dbReference type="NCBI Taxonomy" id="1121449"/>
    <lineage>
        <taxon>Bacteria</taxon>
        <taxon>Pseudomonadati</taxon>
        <taxon>Thermodesulfobacteriota</taxon>
        <taxon>Desulfovibrionia</taxon>
        <taxon>Desulfovibrionales</taxon>
        <taxon>Desulfovibrionaceae</taxon>
        <taxon>Paucidesulfovibrio</taxon>
    </lineage>
</organism>
<dbReference type="EMBL" id="FUYC01000002">
    <property type="protein sequence ID" value="SKA74001.1"/>
    <property type="molecule type" value="Genomic_DNA"/>
</dbReference>